<dbReference type="KEGG" id="vg:3197098"/>
<organism evidence="1 2">
    <name type="scientific">Singapore grouper iridovirus</name>
    <dbReference type="NCBI Taxonomy" id="262968"/>
    <lineage>
        <taxon>Viruses</taxon>
        <taxon>Varidnaviria</taxon>
        <taxon>Bamfordvirae</taxon>
        <taxon>Nucleocytoviricota</taxon>
        <taxon>Megaviricetes</taxon>
        <taxon>Pimascovirales</taxon>
        <taxon>Pimascovirales incertae sedis</taxon>
        <taxon>Iridoviridae</taxon>
        <taxon>Alphairidovirinae</taxon>
        <taxon>Ranavirus</taxon>
        <taxon>Ranavirus epinephelus1</taxon>
    </lineage>
</organism>
<evidence type="ECO:0000313" key="1">
    <source>
        <dbReference type="EMBL" id="AAS18081.1"/>
    </source>
</evidence>
<proteinExistence type="predicted"/>
<sequence>MTPKFTGSKISLLKTIMRLCCTLALVGLAAVIYIAAVANISYDIVYNATEPPYEYKLSTLHPARHLTPPVKFSRGDSFGG</sequence>
<dbReference type="RefSeq" id="YP_164161.1">
    <property type="nucleotide sequence ID" value="NC_006549.1"/>
</dbReference>
<gene>
    <name evidence="1" type="ORF">ORF066R</name>
</gene>
<protein>
    <submittedName>
        <fullName evidence="1">Uncharacterized protein</fullName>
    </submittedName>
</protein>
<reference evidence="1 2" key="1">
    <citation type="journal article" date="2004" name="J. Virol.">
        <title>Functional genomics analysis of Singapore grouper iridovirus: complete sequence determination and proteomic analysis.</title>
        <authorList>
            <person name="Song W.J."/>
            <person name="Qin Q.W."/>
            <person name="Qiu J."/>
            <person name="Huang C.H."/>
            <person name="Wang F."/>
            <person name="Hew C.L."/>
        </authorList>
    </citation>
    <scope>NUCLEOTIDE SEQUENCE [LARGE SCALE GENOMIC DNA]</scope>
</reference>
<keyword evidence="2" id="KW-1185">Reference proteome</keyword>
<evidence type="ECO:0000313" key="2">
    <source>
        <dbReference type="Proteomes" id="UP000172127"/>
    </source>
</evidence>
<name>Q5YFJ9_9VIRU</name>
<dbReference type="EMBL" id="AY521625">
    <property type="protein sequence ID" value="AAS18081.1"/>
    <property type="molecule type" value="Genomic_DNA"/>
</dbReference>
<dbReference type="Proteomes" id="UP000172127">
    <property type="component" value="Segment"/>
</dbReference>
<dbReference type="GeneID" id="3197098"/>
<accession>Q5YFJ9</accession>